<evidence type="ECO:0000313" key="2">
    <source>
        <dbReference type="Proteomes" id="UP000236509"/>
    </source>
</evidence>
<sequence>MCRCRVFKYFKMPKTIALIRLYIFSQTLNIRELPNNYRNFPINNRILLKYNTIMYGHTYCQPQSLKFGTTTNKASTRIYSLG</sequence>
<organism evidence="1 2">
    <name type="scientific">Staphylococcus argenteus</name>
    <dbReference type="NCBI Taxonomy" id="985002"/>
    <lineage>
        <taxon>Bacteria</taxon>
        <taxon>Bacillati</taxon>
        <taxon>Bacillota</taxon>
        <taxon>Bacilli</taxon>
        <taxon>Bacillales</taxon>
        <taxon>Staphylococcaceae</taxon>
        <taxon>Staphylococcus</taxon>
    </lineage>
</organism>
<accession>A0A7U7JRA6</accession>
<dbReference type="EMBL" id="CVOU01000006">
    <property type="protein sequence ID" value="CRI15274.1"/>
    <property type="molecule type" value="Genomic_DNA"/>
</dbReference>
<evidence type="ECO:0000313" key="1">
    <source>
        <dbReference type="EMBL" id="CRI15274.1"/>
    </source>
</evidence>
<dbReference type="Proteomes" id="UP000236509">
    <property type="component" value="Unassembled WGS sequence"/>
</dbReference>
<comment type="caution">
    <text evidence="1">The sequence shown here is derived from an EMBL/GenBank/DDBJ whole genome shotgun (WGS) entry which is preliminary data.</text>
</comment>
<name>A0A7U7JRA6_9STAP</name>
<protein>
    <submittedName>
        <fullName evidence="1">Uncharacterized protein</fullName>
    </submittedName>
</protein>
<proteinExistence type="predicted"/>
<gene>
    <name evidence="1" type="ORF">BN1326_140199</name>
</gene>
<reference evidence="1 2" key="1">
    <citation type="submission" date="2015-04" db="EMBL/GenBank/DDBJ databases">
        <authorList>
            <person name="Cao L."/>
            <person name="Gao C.H."/>
        </authorList>
    </citation>
    <scope>NUCLEOTIDE SEQUENCE [LARGE SCALE GENOMIC DNA]</scope>
    <source>
        <strain evidence="1 2">SH3</strain>
    </source>
</reference>
<keyword evidence="2" id="KW-1185">Reference proteome</keyword>
<dbReference type="AlphaFoldDB" id="A0A7U7JRA6"/>